<keyword evidence="2" id="KW-1185">Reference proteome</keyword>
<name>A0A5C8Z823_9GAMM</name>
<protein>
    <recommendedName>
        <fullName evidence="3">Sulfurtransferase complex subunit TusB</fullName>
    </recommendedName>
</protein>
<dbReference type="RefSeq" id="WP_147712859.1">
    <property type="nucleotide sequence ID" value="NZ_VKAD01000001.1"/>
</dbReference>
<evidence type="ECO:0000313" key="1">
    <source>
        <dbReference type="EMBL" id="TXR53469.1"/>
    </source>
</evidence>
<proteinExistence type="predicted"/>
<organism evidence="1 2">
    <name type="scientific">Reinekea thalattae</name>
    <dbReference type="NCBI Taxonomy" id="2593301"/>
    <lineage>
        <taxon>Bacteria</taxon>
        <taxon>Pseudomonadati</taxon>
        <taxon>Pseudomonadota</taxon>
        <taxon>Gammaproteobacteria</taxon>
        <taxon>Oceanospirillales</taxon>
        <taxon>Saccharospirillaceae</taxon>
        <taxon>Reinekea</taxon>
    </lineage>
</organism>
<dbReference type="Proteomes" id="UP000321764">
    <property type="component" value="Unassembled WGS sequence"/>
</dbReference>
<dbReference type="AlphaFoldDB" id="A0A5C8Z823"/>
<evidence type="ECO:0000313" key="2">
    <source>
        <dbReference type="Proteomes" id="UP000321764"/>
    </source>
</evidence>
<dbReference type="EMBL" id="VKAD01000001">
    <property type="protein sequence ID" value="TXR53469.1"/>
    <property type="molecule type" value="Genomic_DNA"/>
</dbReference>
<reference evidence="1 2" key="1">
    <citation type="submission" date="2019-07" db="EMBL/GenBank/DDBJ databases">
        <title>Reinekea sp. strain SSH23 genome sequencing and assembly.</title>
        <authorList>
            <person name="Kim I."/>
        </authorList>
    </citation>
    <scope>NUCLEOTIDE SEQUENCE [LARGE SCALE GENOMIC DNA]</scope>
    <source>
        <strain evidence="1 2">SSH23</strain>
    </source>
</reference>
<comment type="caution">
    <text evidence="1">The sequence shown here is derived from an EMBL/GenBank/DDBJ whole genome shotgun (WGS) entry which is preliminary data.</text>
</comment>
<accession>A0A5C8Z823</accession>
<sequence length="85" mass="9323">MLLKLSQLPSALELEFFAQLLSSDDIVLVHSAALPMIFNALPLACQAAVLEQDAEKIGGKANAAWQQISQLELLSLIEHHKTLSW</sequence>
<gene>
    <name evidence="1" type="ORF">FME95_02555</name>
</gene>
<evidence type="ECO:0008006" key="3">
    <source>
        <dbReference type="Google" id="ProtNLM"/>
    </source>
</evidence>